<proteinExistence type="predicted"/>
<evidence type="ECO:0000313" key="2">
    <source>
        <dbReference type="Proteomes" id="UP000095230"/>
    </source>
</evidence>
<accession>A0A1E5IYI4</accession>
<evidence type="ECO:0000313" key="1">
    <source>
        <dbReference type="EMBL" id="OEG75544.1"/>
    </source>
</evidence>
<protein>
    <submittedName>
        <fullName evidence="1">Uncharacterized protein</fullName>
    </submittedName>
</protein>
<reference evidence="1 2" key="1">
    <citation type="submission" date="2016-07" db="EMBL/GenBank/DDBJ databases">
        <title>Whole-genome of two Shewanella species isolated from a digestive organ of sea cucumber Apostichopus japonicus Selenka 1867.</title>
        <authorList>
            <person name="Hong H.-H."/>
            <person name="Choi H."/>
            <person name="Cheon S."/>
            <person name="Oh J.-S."/>
            <person name="Lee H.-G."/>
            <person name="Park C."/>
        </authorList>
    </citation>
    <scope>NUCLEOTIDE SEQUENCE [LARGE SCALE GENOMIC DNA]</scope>
    <source>
        <strain evidence="1 2">CSB03KR</strain>
    </source>
</reference>
<dbReference type="AlphaFoldDB" id="A0A1E5IYI4"/>
<dbReference type="Proteomes" id="UP000095230">
    <property type="component" value="Unassembled WGS sequence"/>
</dbReference>
<sequence length="114" mass="12922">MVSFKYDFNQDLVELQASNWSGLEQVYVNGKRVSSKLNFGQNSEHQVQLHDGNPCKFQLLIDPSSDQMICRIYKRNHLIASIKQGKESLLQSRQLLQGAVMFCAISSLGFLLLS</sequence>
<comment type="caution">
    <text evidence="1">The sequence shown here is derived from an EMBL/GenBank/DDBJ whole genome shotgun (WGS) entry which is preliminary data.</text>
</comment>
<dbReference type="OrthoDB" id="6270251at2"/>
<dbReference type="RefSeq" id="WP_069670159.1">
    <property type="nucleotide sequence ID" value="NZ_JAWWDQ010000023.1"/>
</dbReference>
<name>A0A1E5IYI4_SHECO</name>
<gene>
    <name evidence="1" type="ORF">BEL05_14815</name>
</gene>
<organism evidence="1 2">
    <name type="scientific">Shewanella colwelliana</name>
    <name type="common">Alteromonas colwelliana</name>
    <dbReference type="NCBI Taxonomy" id="23"/>
    <lineage>
        <taxon>Bacteria</taxon>
        <taxon>Pseudomonadati</taxon>
        <taxon>Pseudomonadota</taxon>
        <taxon>Gammaproteobacteria</taxon>
        <taxon>Alteromonadales</taxon>
        <taxon>Shewanellaceae</taxon>
        <taxon>Shewanella</taxon>
    </lineage>
</organism>
<dbReference type="EMBL" id="MCBT01000006">
    <property type="protein sequence ID" value="OEG75544.1"/>
    <property type="molecule type" value="Genomic_DNA"/>
</dbReference>